<reference evidence="3" key="3">
    <citation type="journal article" date="2018" name="Mol. Plant Microbe Interact.">
        <title>Genome sequence resources for the wheat stripe rust pathogen (Puccinia striiformis f. sp. tritici) and the barley stripe rust pathogen (Puccinia striiformis f. sp. hordei).</title>
        <authorList>
            <person name="Xia C."/>
            <person name="Wang M."/>
            <person name="Yin C."/>
            <person name="Cornejo O.E."/>
            <person name="Hulbert S.H."/>
            <person name="Chen X."/>
        </authorList>
    </citation>
    <scope>NUCLEOTIDE SEQUENCE [LARGE SCALE GENOMIC DNA]</scope>
    <source>
        <strain evidence="3">93TX-2</strain>
    </source>
</reference>
<dbReference type="VEuPathDB" id="FungiDB:PSTT_13435"/>
<evidence type="ECO:0000256" key="1">
    <source>
        <dbReference type="SAM" id="MobiDB-lite"/>
    </source>
</evidence>
<dbReference type="Proteomes" id="UP000238274">
    <property type="component" value="Unassembled WGS sequence"/>
</dbReference>
<dbReference type="EMBL" id="PKSM01000178">
    <property type="protein sequence ID" value="POW04911.1"/>
    <property type="molecule type" value="Genomic_DNA"/>
</dbReference>
<proteinExistence type="predicted"/>
<dbReference type="AlphaFoldDB" id="A0A2S4V5W7"/>
<keyword evidence="3" id="KW-1185">Reference proteome</keyword>
<feature type="region of interest" description="Disordered" evidence="1">
    <location>
        <begin position="72"/>
        <end position="94"/>
    </location>
</feature>
<name>A0A2S4V5W7_9BASI</name>
<accession>A0A2S4V5W7</accession>
<dbReference type="VEuPathDB" id="FungiDB:PSHT_11032"/>
<comment type="caution">
    <text evidence="2">The sequence shown here is derived from an EMBL/GenBank/DDBJ whole genome shotgun (WGS) entry which is preliminary data.</text>
</comment>
<reference evidence="3" key="2">
    <citation type="journal article" date="2018" name="BMC Genomics">
        <title>Genomic insights into host adaptation between the wheat stripe rust pathogen (Puccinia striiformis f. sp. tritici) and the barley stripe rust pathogen (Puccinia striiformis f. sp. hordei).</title>
        <authorList>
            <person name="Xia C."/>
            <person name="Wang M."/>
            <person name="Yin C."/>
            <person name="Cornejo O.E."/>
            <person name="Hulbert S.H."/>
            <person name="Chen X."/>
        </authorList>
    </citation>
    <scope>NUCLEOTIDE SEQUENCE [LARGE SCALE GENOMIC DNA]</scope>
    <source>
        <strain evidence="3">93TX-2</strain>
    </source>
</reference>
<feature type="region of interest" description="Disordered" evidence="1">
    <location>
        <begin position="1"/>
        <end position="46"/>
    </location>
</feature>
<evidence type="ECO:0000313" key="2">
    <source>
        <dbReference type="EMBL" id="POW04911.1"/>
    </source>
</evidence>
<reference evidence="2 3" key="1">
    <citation type="submission" date="2017-12" db="EMBL/GenBank/DDBJ databases">
        <title>Gene loss provides genomic basis for host adaptation in cereal stripe rust fungi.</title>
        <authorList>
            <person name="Xia C."/>
        </authorList>
    </citation>
    <scope>NUCLEOTIDE SEQUENCE [LARGE SCALE GENOMIC DNA]</scope>
    <source>
        <strain evidence="2 3">93TX-2</strain>
    </source>
</reference>
<evidence type="ECO:0000313" key="3">
    <source>
        <dbReference type="Proteomes" id="UP000238274"/>
    </source>
</evidence>
<gene>
    <name evidence="2" type="ORF">PSHT_11032</name>
</gene>
<protein>
    <submittedName>
        <fullName evidence="2">Uncharacterized protein</fullName>
    </submittedName>
</protein>
<feature type="compositionally biased region" description="Acidic residues" evidence="1">
    <location>
        <begin position="35"/>
        <end position="46"/>
    </location>
</feature>
<sequence>MRQPGFIATKTDSRRALVGNHNVPRPSHKQAATTEDADEDSGNEDEVEEIALSGVIQVLKCTGRAVEVDLVQDSDEENQKAATAQAPRDKTKDQDGFDHAVLYFYPPGEGPKQAPGKLAHACQWCPKEPIFKTSQRLPCPGRSKAIAAGASLPPTAAAVVSATSKEKAASLGTLIAYTIKVC</sequence>
<organism evidence="2 3">
    <name type="scientific">Puccinia striiformis</name>
    <dbReference type="NCBI Taxonomy" id="27350"/>
    <lineage>
        <taxon>Eukaryota</taxon>
        <taxon>Fungi</taxon>
        <taxon>Dikarya</taxon>
        <taxon>Basidiomycota</taxon>
        <taxon>Pucciniomycotina</taxon>
        <taxon>Pucciniomycetes</taxon>
        <taxon>Pucciniales</taxon>
        <taxon>Pucciniaceae</taxon>
        <taxon>Puccinia</taxon>
    </lineage>
</organism>